<gene>
    <name evidence="10" type="ORF">COU16_02345</name>
</gene>
<dbReference type="GO" id="GO:0031071">
    <property type="term" value="F:cysteine desulfurase activity"/>
    <property type="evidence" value="ECO:0007669"/>
    <property type="project" value="UniProtKB-EC"/>
</dbReference>
<dbReference type="InterPro" id="IPR016454">
    <property type="entry name" value="Cysteine_dSase"/>
</dbReference>
<dbReference type="AlphaFoldDB" id="A0A2H0UE42"/>
<evidence type="ECO:0000256" key="5">
    <source>
        <dbReference type="ARBA" id="ARBA00022898"/>
    </source>
</evidence>
<comment type="cofactor">
    <cofactor evidence="1">
        <name>pyridoxal 5'-phosphate</name>
        <dbReference type="ChEBI" id="CHEBI:597326"/>
    </cofactor>
</comment>
<feature type="domain" description="Aminotransferase class V" evidence="9">
    <location>
        <begin position="70"/>
        <end position="440"/>
    </location>
</feature>
<evidence type="ECO:0000313" key="11">
    <source>
        <dbReference type="Proteomes" id="UP000229344"/>
    </source>
</evidence>
<dbReference type="Gene3D" id="3.40.640.10">
    <property type="entry name" value="Type I PLP-dependent aspartate aminotransferase-like (Major domain)"/>
    <property type="match status" value="1"/>
</dbReference>
<dbReference type="Gene3D" id="1.10.260.50">
    <property type="match status" value="1"/>
</dbReference>
<comment type="catalytic activity">
    <reaction evidence="8">
        <text>(sulfur carrier)-H + L-cysteine = (sulfur carrier)-SH + L-alanine</text>
        <dbReference type="Rhea" id="RHEA:43892"/>
        <dbReference type="Rhea" id="RHEA-COMP:14737"/>
        <dbReference type="Rhea" id="RHEA-COMP:14739"/>
        <dbReference type="ChEBI" id="CHEBI:29917"/>
        <dbReference type="ChEBI" id="CHEBI:35235"/>
        <dbReference type="ChEBI" id="CHEBI:57972"/>
        <dbReference type="ChEBI" id="CHEBI:64428"/>
        <dbReference type="EC" id="2.8.1.7"/>
    </reaction>
</comment>
<dbReference type="InterPro" id="IPR000192">
    <property type="entry name" value="Aminotrans_V_dom"/>
</dbReference>
<dbReference type="PANTHER" id="PTHR11601:SF34">
    <property type="entry name" value="CYSTEINE DESULFURASE"/>
    <property type="match status" value="1"/>
</dbReference>
<dbReference type="GO" id="GO:0046872">
    <property type="term" value="F:metal ion binding"/>
    <property type="evidence" value="ECO:0007669"/>
    <property type="project" value="UniProtKB-KW"/>
</dbReference>
<dbReference type="EMBL" id="PFBI01000006">
    <property type="protein sequence ID" value="PIR84661.1"/>
    <property type="molecule type" value="Genomic_DNA"/>
</dbReference>
<dbReference type="InterPro" id="IPR015424">
    <property type="entry name" value="PyrdxlP-dep_Trfase"/>
</dbReference>
<evidence type="ECO:0000256" key="3">
    <source>
        <dbReference type="ARBA" id="ARBA00022679"/>
    </source>
</evidence>
<keyword evidence="7" id="KW-0411">Iron-sulfur</keyword>
<evidence type="ECO:0000256" key="6">
    <source>
        <dbReference type="ARBA" id="ARBA00023004"/>
    </source>
</evidence>
<organism evidence="10 11">
    <name type="scientific">Candidatus Kaiserbacteria bacterium CG10_big_fil_rev_8_21_14_0_10_47_16</name>
    <dbReference type="NCBI Taxonomy" id="1974608"/>
    <lineage>
        <taxon>Bacteria</taxon>
        <taxon>Candidatus Kaiseribacteriota</taxon>
    </lineage>
</organism>
<dbReference type="Gene3D" id="3.90.1150.10">
    <property type="entry name" value="Aspartate Aminotransferase, domain 1"/>
    <property type="match status" value="1"/>
</dbReference>
<evidence type="ECO:0000259" key="9">
    <source>
        <dbReference type="Pfam" id="PF00266"/>
    </source>
</evidence>
<keyword evidence="3" id="KW-0808">Transferase</keyword>
<dbReference type="PIRSF" id="PIRSF005572">
    <property type="entry name" value="NifS"/>
    <property type="match status" value="1"/>
</dbReference>
<evidence type="ECO:0000256" key="1">
    <source>
        <dbReference type="ARBA" id="ARBA00001933"/>
    </source>
</evidence>
<dbReference type="SUPFAM" id="SSF53383">
    <property type="entry name" value="PLP-dependent transferases"/>
    <property type="match status" value="1"/>
</dbReference>
<proteinExistence type="inferred from homology"/>
<comment type="similarity">
    <text evidence="2">Belongs to the class-V pyridoxal-phosphate-dependent aminotransferase family. NifS/IscS subfamily.</text>
</comment>
<dbReference type="Proteomes" id="UP000229344">
    <property type="component" value="Unassembled WGS sequence"/>
</dbReference>
<evidence type="ECO:0000256" key="7">
    <source>
        <dbReference type="ARBA" id="ARBA00023014"/>
    </source>
</evidence>
<dbReference type="InterPro" id="IPR015422">
    <property type="entry name" value="PyrdxlP-dep_Trfase_small"/>
</dbReference>
<dbReference type="GO" id="GO:0051536">
    <property type="term" value="F:iron-sulfur cluster binding"/>
    <property type="evidence" value="ECO:0007669"/>
    <property type="project" value="UniProtKB-KW"/>
</dbReference>
<evidence type="ECO:0000313" key="10">
    <source>
        <dbReference type="EMBL" id="PIR84661.1"/>
    </source>
</evidence>
<accession>A0A2H0UE42</accession>
<reference evidence="11" key="1">
    <citation type="submission" date="2017-09" db="EMBL/GenBank/DDBJ databases">
        <title>Depth-based differentiation of microbial function through sediment-hosted aquifers and enrichment of novel symbionts in the deep terrestrial subsurface.</title>
        <authorList>
            <person name="Probst A.J."/>
            <person name="Ladd B."/>
            <person name="Jarett J.K."/>
            <person name="Geller-Mcgrath D.E."/>
            <person name="Sieber C.M.K."/>
            <person name="Emerson J.B."/>
            <person name="Anantharaman K."/>
            <person name="Thomas B.C."/>
            <person name="Malmstrom R."/>
            <person name="Stieglmeier M."/>
            <person name="Klingl A."/>
            <person name="Woyke T."/>
            <person name="Ryan C.M."/>
            <person name="Banfield J.F."/>
        </authorList>
    </citation>
    <scope>NUCLEOTIDE SEQUENCE [LARGE SCALE GENOMIC DNA]</scope>
</reference>
<evidence type="ECO:0000256" key="2">
    <source>
        <dbReference type="ARBA" id="ARBA00006490"/>
    </source>
</evidence>
<dbReference type="Pfam" id="PF00266">
    <property type="entry name" value="Aminotran_5"/>
    <property type="match status" value="1"/>
</dbReference>
<keyword evidence="6" id="KW-0408">Iron</keyword>
<evidence type="ECO:0000256" key="4">
    <source>
        <dbReference type="ARBA" id="ARBA00022723"/>
    </source>
</evidence>
<keyword evidence="5" id="KW-0663">Pyridoxal phosphate</keyword>
<comment type="caution">
    <text evidence="10">The sequence shown here is derived from an EMBL/GenBank/DDBJ whole genome shotgun (WGS) entry which is preliminary data.</text>
</comment>
<keyword evidence="4" id="KW-0479">Metal-binding</keyword>
<dbReference type="InterPro" id="IPR015421">
    <property type="entry name" value="PyrdxlP-dep_Trfase_major"/>
</dbReference>
<dbReference type="PANTHER" id="PTHR11601">
    <property type="entry name" value="CYSTEINE DESULFURYLASE FAMILY MEMBER"/>
    <property type="match status" value="1"/>
</dbReference>
<evidence type="ECO:0000256" key="8">
    <source>
        <dbReference type="ARBA" id="ARBA00050776"/>
    </source>
</evidence>
<name>A0A2H0UE42_9BACT</name>
<protein>
    <submittedName>
        <fullName evidence="10">Cysteine desulfurase NifS</fullName>
    </submittedName>
</protein>
<sequence>MCPMITTTGGRFVICGCGVAFFAIGQKWKTPCVGGWCSAMNIPHIYLFGHLCHYGRIMFSGLFKKKSKRIYLDFAAATPVHPDVFRAMEPYFTEEYGNPSAIHQEGVRARNVVEGARADTARTLRVRAGDVTFTSGGTEANNLAILGTVDALHSGGLAHDHMEVVSTRIEHPSIIETMRVLADRGVRVVYVPVDEDGRILQKDFEEVLSKKTVLVVVSYVNSEIGVVQDIKKISRTVRKFNEEHEVHIRTLVDAAQAPLWLPCQVDALGVDLLTLDSGKCYGPKGVGVLVHRGEGSLSPQTFGGSQESGLRAGTENVSLIVGCAAALKRAQEGVEVRVENVQKVRDAMLAYIEREIPDAVVNGSQEHRVANNLNISLPGLDSEFAVIVLDTHGVATSTRSACSGADGSGSYVVREIADEARATSTVRFTLGEETTQADVRHAVDILKEHVQAMKKFQAK</sequence>